<keyword evidence="1" id="KW-0732">Signal</keyword>
<comment type="caution">
    <text evidence="2">The sequence shown here is derived from an EMBL/GenBank/DDBJ whole genome shotgun (WGS) entry which is preliminary data.</text>
</comment>
<keyword evidence="3" id="KW-1185">Reference proteome</keyword>
<gene>
    <name evidence="2" type="ORF">BIV23_28640</name>
</gene>
<sequence length="137" mass="14236">MNMFKKAAILVGAAGAATALMAGPAFAGPIYATQGGSSSSGNCDNHVTGGNISSSPRPFVATAFGGVGCDKWSAAVEVVYYDNFNTEQADHAGSTPTQNGPQSQIIKQTYEYNSIVEVIGSQRDSNNNPTPGVYLYF</sequence>
<dbReference type="AlphaFoldDB" id="A0A1S2Q0C2"/>
<evidence type="ECO:0000313" key="2">
    <source>
        <dbReference type="EMBL" id="OIJ99541.1"/>
    </source>
</evidence>
<protein>
    <submittedName>
        <fullName evidence="2">Uncharacterized protein</fullName>
    </submittedName>
</protein>
<feature type="chain" id="PRO_5010376664" evidence="1">
    <location>
        <begin position="28"/>
        <end position="137"/>
    </location>
</feature>
<proteinExistence type="predicted"/>
<dbReference type="EMBL" id="MLYO01000051">
    <property type="protein sequence ID" value="OIJ99541.1"/>
    <property type="molecule type" value="Genomic_DNA"/>
</dbReference>
<evidence type="ECO:0000256" key="1">
    <source>
        <dbReference type="SAM" id="SignalP"/>
    </source>
</evidence>
<name>A0A1S2Q0C2_9ACTN</name>
<dbReference type="Proteomes" id="UP000179642">
    <property type="component" value="Unassembled WGS sequence"/>
</dbReference>
<evidence type="ECO:0000313" key="3">
    <source>
        <dbReference type="Proteomes" id="UP000179642"/>
    </source>
</evidence>
<reference evidence="2 3" key="1">
    <citation type="submission" date="2016-10" db="EMBL/GenBank/DDBJ databases">
        <title>Genome sequence of Streptomyces sp. MUSC 1.</title>
        <authorList>
            <person name="Lee L.-H."/>
            <person name="Ser H.-L."/>
            <person name="Law J.W.-F."/>
        </authorList>
    </citation>
    <scope>NUCLEOTIDE SEQUENCE [LARGE SCALE GENOMIC DNA]</scope>
    <source>
        <strain evidence="2 3">MUSC 1</strain>
    </source>
</reference>
<dbReference type="RefSeq" id="WP_071383862.1">
    <property type="nucleotide sequence ID" value="NZ_MLYO01000051.1"/>
</dbReference>
<accession>A0A1S2Q0C2</accession>
<feature type="signal peptide" evidence="1">
    <location>
        <begin position="1"/>
        <end position="27"/>
    </location>
</feature>
<organism evidence="2 3">
    <name type="scientific">Streptomyces monashensis</name>
    <dbReference type="NCBI Taxonomy" id="1678012"/>
    <lineage>
        <taxon>Bacteria</taxon>
        <taxon>Bacillati</taxon>
        <taxon>Actinomycetota</taxon>
        <taxon>Actinomycetes</taxon>
        <taxon>Kitasatosporales</taxon>
        <taxon>Streptomycetaceae</taxon>
        <taxon>Streptomyces</taxon>
    </lineage>
</organism>